<dbReference type="AlphaFoldDB" id="A0A2N8P9J0"/>
<protein>
    <recommendedName>
        <fullName evidence="5">Resuscitation-promoting factor core lysozyme-like domain-containing protein</fullName>
    </recommendedName>
</protein>
<proteinExistence type="inferred from homology"/>
<sequence>MPETPRATSRTAWKSAATAALTLAGLTLSLVSVAPATAASLGTWDKVAQCESSGNWQINTGNGYYGGVQIYLPTWNAYGGREYATYPHQATKQQQILIAEKILAGQGAGAWGSCGAGAGLGGDHADPYPTTPPAPVGMVHLTAADFTGDGRKDLVGVESATGKLWLYPGKGDGTFGDRVQIGTGWNTMSKLAAADYTGDGKADLLAVENSTGNLFLYPGTGSAVGMNTLGARTQIGSGWGGMRDLTAIDVNKDGKPDLVAVDTNGSLWAYPGTGSLAGSSTLGGRVQIGSGWGSMAELASPGDLDSDGKADLVAVDPAGALWKYPGTGALNGSNTFGARNQIGSGWNSMHQLVGADFNNDGKGDLDAVQAQAGSTGGLYFYPGNGSGGLADRARIGTGW</sequence>
<dbReference type="InterPro" id="IPR013517">
    <property type="entry name" value="FG-GAP"/>
</dbReference>
<dbReference type="SUPFAM" id="SSF53955">
    <property type="entry name" value="Lysozyme-like"/>
    <property type="match status" value="1"/>
</dbReference>
<evidence type="ECO:0000256" key="4">
    <source>
        <dbReference type="SAM" id="SignalP"/>
    </source>
</evidence>
<feature type="domain" description="Resuscitation-promoting factor core lysozyme-like" evidence="5">
    <location>
        <begin position="42"/>
        <end position="114"/>
    </location>
</feature>
<dbReference type="Pfam" id="PF13517">
    <property type="entry name" value="FG-GAP_3"/>
    <property type="match status" value="2"/>
</dbReference>
<evidence type="ECO:0000256" key="2">
    <source>
        <dbReference type="ARBA" id="ARBA00022729"/>
    </source>
</evidence>
<evidence type="ECO:0000313" key="7">
    <source>
        <dbReference type="Proteomes" id="UP000236047"/>
    </source>
</evidence>
<feature type="chain" id="PRO_5014925492" description="Resuscitation-promoting factor core lysozyme-like domain-containing protein" evidence="4">
    <location>
        <begin position="39"/>
        <end position="399"/>
    </location>
</feature>
<dbReference type="Proteomes" id="UP000236047">
    <property type="component" value="Unassembled WGS sequence"/>
</dbReference>
<dbReference type="InterPro" id="IPR010618">
    <property type="entry name" value="RPF"/>
</dbReference>
<dbReference type="PANTHER" id="PTHR44103">
    <property type="entry name" value="PROPROTEIN CONVERTASE P"/>
    <property type="match status" value="1"/>
</dbReference>
<comment type="similarity">
    <text evidence="1">Belongs to the transglycosylase family. Rpf subfamily.</text>
</comment>
<dbReference type="InterPro" id="IPR028994">
    <property type="entry name" value="Integrin_alpha_N"/>
</dbReference>
<keyword evidence="2 4" id="KW-0732">Signal</keyword>
<keyword evidence="7" id="KW-1185">Reference proteome</keyword>
<dbReference type="Gene3D" id="2.115.10.10">
    <property type="entry name" value="Tachylectin 2"/>
    <property type="match status" value="1"/>
</dbReference>
<comment type="caution">
    <text evidence="6">The sequence shown here is derived from an EMBL/GenBank/DDBJ whole genome shotgun (WGS) entry which is preliminary data.</text>
</comment>
<evidence type="ECO:0000259" key="5">
    <source>
        <dbReference type="Pfam" id="PF06737"/>
    </source>
</evidence>
<dbReference type="PANTHER" id="PTHR44103:SF1">
    <property type="entry name" value="PROPROTEIN CONVERTASE P"/>
    <property type="match status" value="1"/>
</dbReference>
<dbReference type="Gene3D" id="1.10.530.10">
    <property type="match status" value="1"/>
</dbReference>
<reference evidence="7" key="1">
    <citation type="submission" date="2015-09" db="EMBL/GenBank/DDBJ databases">
        <authorList>
            <person name="Graham D.E."/>
            <person name="Mahan K.M."/>
            <person name="Klingeman D.M."/>
            <person name="Fida T."/>
            <person name="Giannone R.J."/>
            <person name="Hettich R.L."/>
            <person name="Parry R.J."/>
            <person name="Spain J.C."/>
        </authorList>
    </citation>
    <scope>NUCLEOTIDE SEQUENCE [LARGE SCALE GENOMIC DNA]</scope>
    <source>
        <strain evidence="7">JCM 4701</strain>
    </source>
</reference>
<dbReference type="Pfam" id="PF06737">
    <property type="entry name" value="Transglycosylas"/>
    <property type="match status" value="1"/>
</dbReference>
<keyword evidence="3" id="KW-0378">Hydrolase</keyword>
<evidence type="ECO:0000256" key="1">
    <source>
        <dbReference type="ARBA" id="ARBA00010830"/>
    </source>
</evidence>
<feature type="signal peptide" evidence="4">
    <location>
        <begin position="1"/>
        <end position="38"/>
    </location>
</feature>
<dbReference type="CDD" id="cd13925">
    <property type="entry name" value="RPF"/>
    <property type="match status" value="1"/>
</dbReference>
<dbReference type="Gene3D" id="2.130.10.130">
    <property type="entry name" value="Integrin alpha, N-terminal"/>
    <property type="match status" value="1"/>
</dbReference>
<dbReference type="RefSeq" id="WP_102925287.1">
    <property type="nucleotide sequence ID" value="NZ_LJSN01000003.1"/>
</dbReference>
<organism evidence="6 7">
    <name type="scientific">Streptomyces noursei</name>
    <name type="common">Streptomyces albulus</name>
    <dbReference type="NCBI Taxonomy" id="1971"/>
    <lineage>
        <taxon>Bacteria</taxon>
        <taxon>Bacillati</taxon>
        <taxon>Actinomycetota</taxon>
        <taxon>Actinomycetes</taxon>
        <taxon>Kitasatosporales</taxon>
        <taxon>Streptomycetaceae</taxon>
        <taxon>Streptomyces</taxon>
    </lineage>
</organism>
<dbReference type="EMBL" id="LJSN01000003">
    <property type="protein sequence ID" value="PNE37680.1"/>
    <property type="molecule type" value="Genomic_DNA"/>
</dbReference>
<dbReference type="SUPFAM" id="SSF69318">
    <property type="entry name" value="Integrin alpha N-terminal domain"/>
    <property type="match status" value="1"/>
</dbReference>
<accession>A0A2N8P9J0</accession>
<dbReference type="InterPro" id="IPR023346">
    <property type="entry name" value="Lysozyme-like_dom_sf"/>
</dbReference>
<evidence type="ECO:0000313" key="6">
    <source>
        <dbReference type="EMBL" id="PNE37680.1"/>
    </source>
</evidence>
<dbReference type="GO" id="GO:0016787">
    <property type="term" value="F:hydrolase activity"/>
    <property type="evidence" value="ECO:0007669"/>
    <property type="project" value="UniProtKB-KW"/>
</dbReference>
<evidence type="ECO:0000256" key="3">
    <source>
        <dbReference type="ARBA" id="ARBA00022801"/>
    </source>
</evidence>
<name>A0A2N8P9J0_STRNR</name>
<gene>
    <name evidence="6" type="ORF">AOB60_25815</name>
</gene>